<dbReference type="EMBL" id="ML996221">
    <property type="protein sequence ID" value="KAF2730286.1"/>
    <property type="molecule type" value="Genomic_DNA"/>
</dbReference>
<name>A0A9P4QSU4_9PLEO</name>
<gene>
    <name evidence="1" type="ORF">EJ04DRAFT_586548</name>
</gene>
<dbReference type="Proteomes" id="UP000799444">
    <property type="component" value="Unassembled WGS sequence"/>
</dbReference>
<organism evidence="1 2">
    <name type="scientific">Polyplosphaeria fusca</name>
    <dbReference type="NCBI Taxonomy" id="682080"/>
    <lineage>
        <taxon>Eukaryota</taxon>
        <taxon>Fungi</taxon>
        <taxon>Dikarya</taxon>
        <taxon>Ascomycota</taxon>
        <taxon>Pezizomycotina</taxon>
        <taxon>Dothideomycetes</taxon>
        <taxon>Pleosporomycetidae</taxon>
        <taxon>Pleosporales</taxon>
        <taxon>Tetraplosphaeriaceae</taxon>
        <taxon>Polyplosphaeria</taxon>
    </lineage>
</organism>
<sequence>MAQGVECVCGESVFSTSCWLQRIESHIYDEEPWDSSWLQHVKSSFQHVESPLTVRDTSHWALQGEVEEGGFGRPPQSLFLIHRHRQNGTYERYESSRTGKARQALVHSVKDPTGDKSYAVNLLWSTFTKTFPTGSSDNTLLTFTKDAPVQLILSSGHSGLLAACGDEIMGSRLIDMHNQKLIVGLRYLAVCEQRGEKNYWGTRILLHNGIYFKFAHLYGSDRGGNASCNTNILWDFLEKSGELRQFQASDTLVLKDKLSNVPGSGPLSGLPPPRDFF</sequence>
<protein>
    <submittedName>
        <fullName evidence="1">Uncharacterized protein</fullName>
    </submittedName>
</protein>
<proteinExistence type="predicted"/>
<evidence type="ECO:0000313" key="1">
    <source>
        <dbReference type="EMBL" id="KAF2730286.1"/>
    </source>
</evidence>
<reference evidence="1" key="1">
    <citation type="journal article" date="2020" name="Stud. Mycol.">
        <title>101 Dothideomycetes genomes: a test case for predicting lifestyles and emergence of pathogens.</title>
        <authorList>
            <person name="Haridas S."/>
            <person name="Albert R."/>
            <person name="Binder M."/>
            <person name="Bloem J."/>
            <person name="Labutti K."/>
            <person name="Salamov A."/>
            <person name="Andreopoulos B."/>
            <person name="Baker S."/>
            <person name="Barry K."/>
            <person name="Bills G."/>
            <person name="Bluhm B."/>
            <person name="Cannon C."/>
            <person name="Castanera R."/>
            <person name="Culley D."/>
            <person name="Daum C."/>
            <person name="Ezra D."/>
            <person name="Gonzalez J."/>
            <person name="Henrissat B."/>
            <person name="Kuo A."/>
            <person name="Liang C."/>
            <person name="Lipzen A."/>
            <person name="Lutzoni F."/>
            <person name="Magnuson J."/>
            <person name="Mondo S."/>
            <person name="Nolan M."/>
            <person name="Ohm R."/>
            <person name="Pangilinan J."/>
            <person name="Park H.-J."/>
            <person name="Ramirez L."/>
            <person name="Alfaro M."/>
            <person name="Sun H."/>
            <person name="Tritt A."/>
            <person name="Yoshinaga Y."/>
            <person name="Zwiers L.-H."/>
            <person name="Turgeon B."/>
            <person name="Goodwin S."/>
            <person name="Spatafora J."/>
            <person name="Crous P."/>
            <person name="Grigoriev I."/>
        </authorList>
    </citation>
    <scope>NUCLEOTIDE SEQUENCE</scope>
    <source>
        <strain evidence="1">CBS 125425</strain>
    </source>
</reference>
<comment type="caution">
    <text evidence="1">The sequence shown here is derived from an EMBL/GenBank/DDBJ whole genome shotgun (WGS) entry which is preliminary data.</text>
</comment>
<keyword evidence="2" id="KW-1185">Reference proteome</keyword>
<dbReference type="AlphaFoldDB" id="A0A9P4QSU4"/>
<evidence type="ECO:0000313" key="2">
    <source>
        <dbReference type="Proteomes" id="UP000799444"/>
    </source>
</evidence>
<accession>A0A9P4QSU4</accession>